<feature type="domain" description="Guanylate cyclase" evidence="3">
    <location>
        <begin position="14"/>
        <end position="121"/>
    </location>
</feature>
<gene>
    <name evidence="4" type="primary">cya</name>
    <name evidence="4" type="ORF">SAMCFNEI73_Ch3103</name>
</gene>
<name>A0A1L3LQI1_9HYPH</name>
<dbReference type="Gene3D" id="3.30.70.1230">
    <property type="entry name" value="Nucleotide cyclase"/>
    <property type="match status" value="1"/>
</dbReference>
<dbReference type="Gene3D" id="3.40.50.10070">
    <property type="entry name" value="TolB, N-terminal domain"/>
    <property type="match status" value="1"/>
</dbReference>
<dbReference type="AlphaFoldDB" id="A0A1L3LQI1"/>
<proteinExistence type="predicted"/>
<dbReference type="InterPro" id="IPR029787">
    <property type="entry name" value="Nucleotide_cyclase"/>
</dbReference>
<dbReference type="CDD" id="cd07302">
    <property type="entry name" value="CHD"/>
    <property type="match status" value="1"/>
</dbReference>
<protein>
    <submittedName>
        <fullName evidence="4">Adenylate cyclase</fullName>
        <ecNumber evidence="4">4.6.1.1</ecNumber>
    </submittedName>
</protein>
<dbReference type="Gene3D" id="1.25.40.10">
    <property type="entry name" value="Tetratricopeptide repeat domain"/>
    <property type="match status" value="1"/>
</dbReference>
<feature type="repeat" description="TPR" evidence="1">
    <location>
        <begin position="463"/>
        <end position="496"/>
    </location>
</feature>
<dbReference type="PANTHER" id="PTHR43081:SF19">
    <property type="entry name" value="PH-SENSITIVE ADENYLATE CYCLASE RV1264"/>
    <property type="match status" value="1"/>
</dbReference>
<evidence type="ECO:0000256" key="2">
    <source>
        <dbReference type="SAM" id="Phobius"/>
    </source>
</evidence>
<dbReference type="Pfam" id="PF00211">
    <property type="entry name" value="Guanylate_cyc"/>
    <property type="match status" value="1"/>
</dbReference>
<dbReference type="PROSITE" id="PS50005">
    <property type="entry name" value="TPR"/>
    <property type="match status" value="1"/>
</dbReference>
<dbReference type="KEGG" id="same:SAMCFNEI73_Ch3103"/>
<accession>A0A1L3LQI1</accession>
<dbReference type="EC" id="4.6.1.1" evidence="4"/>
<dbReference type="SUPFAM" id="SSF48452">
    <property type="entry name" value="TPR-like"/>
    <property type="match status" value="1"/>
</dbReference>
<dbReference type="PANTHER" id="PTHR43081">
    <property type="entry name" value="ADENYLATE CYCLASE, TERMINAL-DIFFERENTIATION SPECIFIC-RELATED"/>
    <property type="match status" value="1"/>
</dbReference>
<dbReference type="InterPro" id="IPR011990">
    <property type="entry name" value="TPR-like_helical_dom_sf"/>
</dbReference>
<dbReference type="Pfam" id="PF12895">
    <property type="entry name" value="ANAPC3"/>
    <property type="match status" value="1"/>
</dbReference>
<keyword evidence="5" id="KW-1185">Reference proteome</keyword>
<feature type="transmembrane region" description="Helical" evidence="2">
    <location>
        <begin position="190"/>
        <end position="209"/>
    </location>
</feature>
<dbReference type="STRING" id="194963.SAMCFNEI73_Ch3103"/>
<dbReference type="InterPro" id="IPR019734">
    <property type="entry name" value="TPR_rpt"/>
</dbReference>
<dbReference type="Proteomes" id="UP000182306">
    <property type="component" value="Chromosome"/>
</dbReference>
<evidence type="ECO:0000313" key="4">
    <source>
        <dbReference type="EMBL" id="APG92368.1"/>
    </source>
</evidence>
<dbReference type="InterPro" id="IPR001054">
    <property type="entry name" value="A/G_cyclase"/>
</dbReference>
<dbReference type="GO" id="GO:0035556">
    <property type="term" value="P:intracellular signal transduction"/>
    <property type="evidence" value="ECO:0007669"/>
    <property type="project" value="InterPro"/>
</dbReference>
<keyword evidence="1" id="KW-0802">TPR repeat</keyword>
<dbReference type="EMBL" id="CP013107">
    <property type="protein sequence ID" value="APG92368.1"/>
    <property type="molecule type" value="Genomic_DNA"/>
</dbReference>
<dbReference type="PROSITE" id="PS50125">
    <property type="entry name" value="GUANYLATE_CYCLASE_2"/>
    <property type="match status" value="1"/>
</dbReference>
<dbReference type="InterPro" id="IPR050697">
    <property type="entry name" value="Adenylyl/Guanylyl_Cyclase_3/4"/>
</dbReference>
<dbReference type="SUPFAM" id="SSF55073">
    <property type="entry name" value="Nucleotide cyclase"/>
    <property type="match status" value="1"/>
</dbReference>
<keyword evidence="2" id="KW-0812">Transmembrane</keyword>
<sequence length="644" mass="70111">MRLTRLVMERKLAAIIAGDIVGYSRLMSEDESSTYAALRATFSELIIPTVEKHGGRTFKTTGDGFLATFPSVNEALDAAIEIQNGFAERPFQMRLGINLGDVIEDNGDMFGDGVNVASRLEAMAAPASIFVSEAVVRSADRSRSKLFYSVGRRQAKNIAEPLAIYAVRLDPEEASGRGWTRRFALRRRPAVAFAVGATALVAVAAFTQVPALRAIGADVTGSIVRLTGAEPSDARPTVAVLPFDNMSGDTDQAYFADGLTEDIIANLARNPDLQVIARNSTFALRGQAEDIRRIGERLGAGYVVEGSARRAGDQLRVVAQLIDARSGAHLWSRTYDRRVEDVFALQTDLTAEIVSHLVSYVRESEVSNAAERPTENLQAYDLVLQARDRYKHGSRDAEALLAARALLHRALELDPGYATARANLGMTYIVDFAQNLTGRAIRIDVETGLSEARQAVRLDPNLAVGYQALSFGLSVAGDYASAIQAAERAVELNPNDPDSLMALAKAQVRFGSYEEAVSNAERARRLHPMAPEYYTYVYGQALYAAGRIDEADQVLRECLIRAPREADCLLIHTAVLTQRGDAPGAQRAMAQLTNVNPQFSLAEERVYRRFGDSPLMDRFLSQLAEAKAPDATSGLPQPRSGLLL</sequence>
<evidence type="ECO:0000256" key="1">
    <source>
        <dbReference type="PROSITE-ProRule" id="PRU00339"/>
    </source>
</evidence>
<dbReference type="GO" id="GO:0006171">
    <property type="term" value="P:cAMP biosynthetic process"/>
    <property type="evidence" value="ECO:0007669"/>
    <property type="project" value="TreeGrafter"/>
</dbReference>
<evidence type="ECO:0000313" key="5">
    <source>
        <dbReference type="Proteomes" id="UP000182306"/>
    </source>
</evidence>
<evidence type="ECO:0000259" key="3">
    <source>
        <dbReference type="PROSITE" id="PS50125"/>
    </source>
</evidence>
<keyword evidence="2" id="KW-0472">Membrane</keyword>
<reference evidence="4 5" key="1">
    <citation type="submission" date="2015-10" db="EMBL/GenBank/DDBJ databases">
        <title>Genomic differences between typical nodule nitrogen-fixing rhizobial strains and those coming from bean seeds.</title>
        <authorList>
            <person name="Peralta H."/>
            <person name="Aguilar-Vera A."/>
            <person name="Diaz R."/>
            <person name="Mora Y."/>
            <person name="Martinez-Batallar G."/>
            <person name="Salazar E."/>
            <person name="Vargas-Lagunas C."/>
            <person name="Encarnacion S."/>
            <person name="Girard L."/>
            <person name="Mora J."/>
        </authorList>
    </citation>
    <scope>NUCLEOTIDE SEQUENCE [LARGE SCALE GENOMIC DNA]</scope>
    <source>
        <strain evidence="4 5">CFNEI 73</strain>
    </source>
</reference>
<keyword evidence="4" id="KW-0456">Lyase</keyword>
<dbReference type="SMART" id="SM00028">
    <property type="entry name" value="TPR"/>
    <property type="match status" value="2"/>
</dbReference>
<organism evidence="4 5">
    <name type="scientific">Sinorhizobium americanum</name>
    <dbReference type="NCBI Taxonomy" id="194963"/>
    <lineage>
        <taxon>Bacteria</taxon>
        <taxon>Pseudomonadati</taxon>
        <taxon>Pseudomonadota</taxon>
        <taxon>Alphaproteobacteria</taxon>
        <taxon>Hyphomicrobiales</taxon>
        <taxon>Rhizobiaceae</taxon>
        <taxon>Sinorhizobium/Ensifer group</taxon>
        <taxon>Sinorhizobium</taxon>
    </lineage>
</organism>
<keyword evidence="2" id="KW-1133">Transmembrane helix</keyword>
<dbReference type="GO" id="GO:0004016">
    <property type="term" value="F:adenylate cyclase activity"/>
    <property type="evidence" value="ECO:0007669"/>
    <property type="project" value="UniProtKB-EC"/>
</dbReference>